<organism evidence="5 6">
    <name type="scientific">Compostimonas suwonensis</name>
    <dbReference type="NCBI Taxonomy" id="1048394"/>
    <lineage>
        <taxon>Bacteria</taxon>
        <taxon>Bacillati</taxon>
        <taxon>Actinomycetota</taxon>
        <taxon>Actinomycetes</taxon>
        <taxon>Micrococcales</taxon>
        <taxon>Microbacteriaceae</taxon>
        <taxon>Compostimonas</taxon>
    </lineage>
</organism>
<sequence length="434" mass="42470">MRRLLGTGVAVILAVSLLSACTAGGSSSVAPADNGAGLSEPIPAPGLPGGIVGGVPGADGGAADGSAGSSPERGLAEDAAAAASDRQVISTGTLSLTVDGPVDAASRVVSIVESAGGRVDERSEQPETESQRASARLTVRIPADELDAALSDIEDLGEVNSLTVNASDVTTQVSDVDARIAALQTSVDRLLALLAQATTTSDLISLESALSERQGELDSLKSQRDYLSDQVAMSTIYVELFSEGVVAESGPDDFWSGLVAGWNSLLAAGSGFLVVLGVLLPWLVLLAIVALVVVVIVFVARSGRRRGRGGPHGPSSTPHGAPTPPGAPAAPSASSSAPSASSPTPPGASSASSASSDASSASSPTSPGAPGPTIPTVDPIIAPPPASAPTPASPPAPSSTSAPGSAPASATPAPTPASASPAPPATQNDGESHR</sequence>
<reference evidence="5 6" key="1">
    <citation type="submission" date="2017-11" db="EMBL/GenBank/DDBJ databases">
        <title>Genomic Encyclopedia of Archaeal and Bacterial Type Strains, Phase II (KMG-II): From Individual Species to Whole Genera.</title>
        <authorList>
            <person name="Goeker M."/>
        </authorList>
    </citation>
    <scope>NUCLEOTIDE SEQUENCE [LARGE SCALE GENOMIC DNA]</scope>
    <source>
        <strain evidence="5 6">DSM 25625</strain>
    </source>
</reference>
<keyword evidence="2" id="KW-0472">Membrane</keyword>
<keyword evidence="2" id="KW-1133">Transmembrane helix</keyword>
<dbReference type="Pfam" id="PF14257">
    <property type="entry name" value="DUF4349"/>
    <property type="match status" value="1"/>
</dbReference>
<feature type="compositionally biased region" description="Low complexity" evidence="1">
    <location>
        <begin position="398"/>
        <end position="420"/>
    </location>
</feature>
<evidence type="ECO:0000313" key="6">
    <source>
        <dbReference type="Proteomes" id="UP000230161"/>
    </source>
</evidence>
<dbReference type="RefSeq" id="WP_100344676.1">
    <property type="nucleotide sequence ID" value="NZ_PGFB01000003.1"/>
</dbReference>
<feature type="transmembrane region" description="Helical" evidence="2">
    <location>
        <begin position="272"/>
        <end position="300"/>
    </location>
</feature>
<dbReference type="OrthoDB" id="186919at2"/>
<accession>A0A2M9BVW3</accession>
<dbReference type="PRINTS" id="PR01217">
    <property type="entry name" value="PRICHEXTENSN"/>
</dbReference>
<name>A0A2M9BVW3_9MICO</name>
<feature type="compositionally biased region" description="Pro residues" evidence="1">
    <location>
        <begin position="381"/>
        <end position="397"/>
    </location>
</feature>
<keyword evidence="6" id="KW-1185">Reference proteome</keyword>
<keyword evidence="2" id="KW-0812">Transmembrane</keyword>
<evidence type="ECO:0000256" key="2">
    <source>
        <dbReference type="SAM" id="Phobius"/>
    </source>
</evidence>
<gene>
    <name evidence="5" type="ORF">CLV54_1868</name>
</gene>
<evidence type="ECO:0000259" key="4">
    <source>
        <dbReference type="Pfam" id="PF14257"/>
    </source>
</evidence>
<keyword evidence="3" id="KW-0732">Signal</keyword>
<feature type="domain" description="DUF4349" evidence="4">
    <location>
        <begin position="86"/>
        <end position="293"/>
    </location>
</feature>
<comment type="caution">
    <text evidence="5">The sequence shown here is derived from an EMBL/GenBank/DDBJ whole genome shotgun (WGS) entry which is preliminary data.</text>
</comment>
<evidence type="ECO:0000256" key="1">
    <source>
        <dbReference type="SAM" id="MobiDB-lite"/>
    </source>
</evidence>
<dbReference type="EMBL" id="PGFB01000003">
    <property type="protein sequence ID" value="PJJ62075.1"/>
    <property type="molecule type" value="Genomic_DNA"/>
</dbReference>
<dbReference type="Proteomes" id="UP000230161">
    <property type="component" value="Unassembled WGS sequence"/>
</dbReference>
<dbReference type="AlphaFoldDB" id="A0A2M9BVW3"/>
<feature type="region of interest" description="Disordered" evidence="1">
    <location>
        <begin position="32"/>
        <end position="81"/>
    </location>
</feature>
<dbReference type="PROSITE" id="PS51257">
    <property type="entry name" value="PROKAR_LIPOPROTEIN"/>
    <property type="match status" value="1"/>
</dbReference>
<feature type="compositionally biased region" description="Gly residues" evidence="1">
    <location>
        <begin position="47"/>
        <end position="63"/>
    </location>
</feature>
<feature type="region of interest" description="Disordered" evidence="1">
    <location>
        <begin position="304"/>
        <end position="434"/>
    </location>
</feature>
<dbReference type="InterPro" id="IPR025645">
    <property type="entry name" value="DUF4349"/>
</dbReference>
<feature type="chain" id="PRO_5014754097" evidence="3">
    <location>
        <begin position="33"/>
        <end position="434"/>
    </location>
</feature>
<evidence type="ECO:0000313" key="5">
    <source>
        <dbReference type="EMBL" id="PJJ62075.1"/>
    </source>
</evidence>
<evidence type="ECO:0000256" key="3">
    <source>
        <dbReference type="SAM" id="SignalP"/>
    </source>
</evidence>
<protein>
    <submittedName>
        <fullName evidence="5">Uncharacterized protein DUF4349</fullName>
    </submittedName>
</protein>
<proteinExistence type="predicted"/>
<feature type="compositionally biased region" description="Low complexity" evidence="1">
    <location>
        <begin position="329"/>
        <end position="366"/>
    </location>
</feature>
<feature type="signal peptide" evidence="3">
    <location>
        <begin position="1"/>
        <end position="32"/>
    </location>
</feature>